<reference evidence="1" key="1">
    <citation type="submission" date="2009-10" db="EMBL/GenBank/DDBJ databases">
        <title>Diversity of trophic interactions inside an arsenic-rich microbial ecosystem.</title>
        <authorList>
            <person name="Bertin P.N."/>
            <person name="Heinrich-Salmeron A."/>
            <person name="Pelletier E."/>
            <person name="Goulhen-Chollet F."/>
            <person name="Arsene-Ploetze F."/>
            <person name="Gallien S."/>
            <person name="Calteau A."/>
            <person name="Vallenet D."/>
            <person name="Casiot C."/>
            <person name="Chane-Woon-Ming B."/>
            <person name="Giloteaux L."/>
            <person name="Barakat M."/>
            <person name="Bonnefoy V."/>
            <person name="Bruneel O."/>
            <person name="Chandler M."/>
            <person name="Cleiss J."/>
            <person name="Duran R."/>
            <person name="Elbaz-Poulichet F."/>
            <person name="Fonknechten N."/>
            <person name="Lauga B."/>
            <person name="Mornico D."/>
            <person name="Ortet P."/>
            <person name="Schaeffer C."/>
            <person name="Siguier P."/>
            <person name="Alexander Thil Smith A."/>
            <person name="Van Dorsselaer A."/>
            <person name="Weissenbach J."/>
            <person name="Medigue C."/>
            <person name="Le Paslier D."/>
        </authorList>
    </citation>
    <scope>NUCLEOTIDE SEQUENCE</scope>
</reference>
<comment type="caution">
    <text evidence="1">The sequence shown here is derived from an EMBL/GenBank/DDBJ whole genome shotgun (WGS) entry which is preliminary data.</text>
</comment>
<evidence type="ECO:0000313" key="1">
    <source>
        <dbReference type="EMBL" id="CBH98363.1"/>
    </source>
</evidence>
<protein>
    <submittedName>
        <fullName evidence="1">Uncharacterized protein</fullName>
    </submittedName>
</protein>
<gene>
    <name evidence="1" type="ORF">CARN2_3840</name>
</gene>
<accession>E6PTV6</accession>
<dbReference type="EMBL" id="CABM01000051">
    <property type="protein sequence ID" value="CBH98363.1"/>
    <property type="molecule type" value="Genomic_DNA"/>
</dbReference>
<name>E6PTV6_9ZZZZ</name>
<dbReference type="AlphaFoldDB" id="E6PTV6"/>
<proteinExistence type="predicted"/>
<organism evidence="1">
    <name type="scientific">mine drainage metagenome</name>
    <dbReference type="NCBI Taxonomy" id="410659"/>
    <lineage>
        <taxon>unclassified sequences</taxon>
        <taxon>metagenomes</taxon>
        <taxon>ecological metagenomes</taxon>
    </lineage>
</organism>
<sequence>MPLKPKNNVVVLLERERFEIKPKSGGGLLSYEVWGFVEKGKTVVTRYNLAYINPRIHVGDNGRVLGFDNAHGFHHRHHMGAIEPVEFTSYEATLERFQREVTSIIRDANERKT</sequence>
<dbReference type="InterPro" id="IPR045397">
    <property type="entry name" value="TumE-like"/>
</dbReference>
<dbReference type="Pfam" id="PF20126">
    <property type="entry name" value="TumE"/>
    <property type="match status" value="1"/>
</dbReference>